<reference evidence="1" key="1">
    <citation type="journal article" date="2021" name="Proc. Natl. Acad. Sci. U.S.A.">
        <title>A Catalog of Tens of Thousands of Viruses from Human Metagenomes Reveals Hidden Associations with Chronic Diseases.</title>
        <authorList>
            <person name="Tisza M.J."/>
            <person name="Buck C.B."/>
        </authorList>
    </citation>
    <scope>NUCLEOTIDE SEQUENCE</scope>
    <source>
        <strain evidence="1">Ct4s49</strain>
    </source>
</reference>
<organism evidence="1">
    <name type="scientific">Podoviridae sp. ct4s49</name>
    <dbReference type="NCBI Taxonomy" id="2823555"/>
    <lineage>
        <taxon>Viruses</taxon>
        <taxon>Duplodnaviria</taxon>
        <taxon>Heunggongvirae</taxon>
        <taxon>Uroviricota</taxon>
        <taxon>Caudoviricetes</taxon>
    </lineage>
</organism>
<protein>
    <submittedName>
        <fullName evidence="1">Uncharacterized protein</fullName>
    </submittedName>
</protein>
<accession>A0A8S5LEI9</accession>
<sequence length="48" mass="5511">MPCEQSEFTGTTYGEAITFLRKVMNERDICASRIKGIIDWETTTKNKP</sequence>
<dbReference type="Pfam" id="PF23793">
    <property type="entry name" value="LysC"/>
    <property type="match status" value="1"/>
</dbReference>
<dbReference type="EMBL" id="BK014699">
    <property type="protein sequence ID" value="DAD68297.1"/>
    <property type="molecule type" value="Genomic_DNA"/>
</dbReference>
<name>A0A8S5LEI9_9CAUD</name>
<dbReference type="InterPro" id="IPR058979">
    <property type="entry name" value="LysC-like"/>
</dbReference>
<evidence type="ECO:0000313" key="1">
    <source>
        <dbReference type="EMBL" id="DAD68297.1"/>
    </source>
</evidence>
<proteinExistence type="predicted"/>